<proteinExistence type="predicted"/>
<reference evidence="1 2" key="1">
    <citation type="journal article" date="2016" name="Nat. Commun.">
        <title>Thousands of microbial genomes shed light on interconnected biogeochemical processes in an aquifer system.</title>
        <authorList>
            <person name="Anantharaman K."/>
            <person name="Brown C.T."/>
            <person name="Hug L.A."/>
            <person name="Sharon I."/>
            <person name="Castelle C.J."/>
            <person name="Probst A.J."/>
            <person name="Thomas B.C."/>
            <person name="Singh A."/>
            <person name="Wilkins M.J."/>
            <person name="Karaoz U."/>
            <person name="Brodie E.L."/>
            <person name="Williams K.H."/>
            <person name="Hubbard S.S."/>
            <person name="Banfield J.F."/>
        </authorList>
    </citation>
    <scope>NUCLEOTIDE SEQUENCE [LARGE SCALE GENOMIC DNA]</scope>
</reference>
<name>A0A1G1Y119_9BACT</name>
<comment type="caution">
    <text evidence="1">The sequence shown here is derived from an EMBL/GenBank/DDBJ whole genome shotgun (WGS) entry which is preliminary data.</text>
</comment>
<evidence type="ECO:0000313" key="1">
    <source>
        <dbReference type="EMBL" id="OGY46025.1"/>
    </source>
</evidence>
<dbReference type="AlphaFoldDB" id="A0A1G1Y119"/>
<protein>
    <submittedName>
        <fullName evidence="1">Uncharacterized protein</fullName>
    </submittedName>
</protein>
<accession>A0A1G1Y119</accession>
<organism evidence="1 2">
    <name type="scientific">Candidatus Buchananbacteria bacterium RIFCSPHIGHO2_01_FULL_46_12</name>
    <dbReference type="NCBI Taxonomy" id="1797536"/>
    <lineage>
        <taxon>Bacteria</taxon>
        <taxon>Candidatus Buchananiibacteriota</taxon>
    </lineage>
</organism>
<dbReference type="EMBL" id="MHIF01000066">
    <property type="protein sequence ID" value="OGY46025.1"/>
    <property type="molecule type" value="Genomic_DNA"/>
</dbReference>
<sequence>MADLGDVLWWLKEEMAYWEAHDCADEWKQKVMAAAKKIGAAMRKEEHDIMSVGGAEEILPSLPSCRVLGPKAEAAYQEFFELLGTKNKAVEL</sequence>
<evidence type="ECO:0000313" key="2">
    <source>
        <dbReference type="Proteomes" id="UP000178432"/>
    </source>
</evidence>
<dbReference type="Proteomes" id="UP000178432">
    <property type="component" value="Unassembled WGS sequence"/>
</dbReference>
<gene>
    <name evidence="1" type="ORF">A2663_00820</name>
</gene>